<reference evidence="1" key="2">
    <citation type="submission" date="2023-03" db="EMBL/GenBank/DDBJ databases">
        <authorList>
            <person name="Inwood S.N."/>
            <person name="Skelly J.G."/>
            <person name="Guhlin J."/>
            <person name="Harrop T.W.R."/>
            <person name="Goldson S.G."/>
            <person name="Dearden P.K."/>
        </authorList>
    </citation>
    <scope>NUCLEOTIDE SEQUENCE</scope>
    <source>
        <strain evidence="1">Irish</strain>
        <tissue evidence="1">Whole body</tissue>
    </source>
</reference>
<organism evidence="1 2">
    <name type="scientific">Microctonus aethiopoides</name>
    <dbReference type="NCBI Taxonomy" id="144406"/>
    <lineage>
        <taxon>Eukaryota</taxon>
        <taxon>Metazoa</taxon>
        <taxon>Ecdysozoa</taxon>
        <taxon>Arthropoda</taxon>
        <taxon>Hexapoda</taxon>
        <taxon>Insecta</taxon>
        <taxon>Pterygota</taxon>
        <taxon>Neoptera</taxon>
        <taxon>Endopterygota</taxon>
        <taxon>Hymenoptera</taxon>
        <taxon>Apocrita</taxon>
        <taxon>Ichneumonoidea</taxon>
        <taxon>Braconidae</taxon>
        <taxon>Euphorinae</taxon>
        <taxon>Microctonus</taxon>
    </lineage>
</organism>
<protein>
    <submittedName>
        <fullName evidence="1">Uncharacterized protein</fullName>
    </submittedName>
</protein>
<gene>
    <name evidence="1" type="ORF">PV328_007712</name>
</gene>
<dbReference type="Proteomes" id="UP001168990">
    <property type="component" value="Unassembled WGS sequence"/>
</dbReference>
<evidence type="ECO:0000313" key="1">
    <source>
        <dbReference type="EMBL" id="KAK0160284.1"/>
    </source>
</evidence>
<keyword evidence="2" id="KW-1185">Reference proteome</keyword>
<dbReference type="AlphaFoldDB" id="A0AA39C998"/>
<name>A0AA39C998_9HYME</name>
<reference evidence="1" key="1">
    <citation type="journal article" date="2023" name="bioRxiv">
        <title>Scaffold-level genome assemblies of two parasitoid biocontrol wasps reveal the parthenogenesis mechanism and an associated novel virus.</title>
        <authorList>
            <person name="Inwood S."/>
            <person name="Skelly J."/>
            <person name="Guhlin J."/>
            <person name="Harrop T."/>
            <person name="Goldson S."/>
            <person name="Dearden P."/>
        </authorList>
    </citation>
    <scope>NUCLEOTIDE SEQUENCE</scope>
    <source>
        <strain evidence="1">Irish</strain>
        <tissue evidence="1">Whole body</tissue>
    </source>
</reference>
<proteinExistence type="predicted"/>
<accession>A0AA39C998</accession>
<evidence type="ECO:0000313" key="2">
    <source>
        <dbReference type="Proteomes" id="UP001168990"/>
    </source>
</evidence>
<comment type="caution">
    <text evidence="1">The sequence shown here is derived from an EMBL/GenBank/DDBJ whole genome shotgun (WGS) entry which is preliminary data.</text>
</comment>
<sequence>MYFFPNVTAKRLLLIDSWTGTYPGSVKSDKPSDKEVEAMIIPKGTTGNIQPLDVLGFRVRKNFVCVLVCHGEAATGEWSRRKWEDPRDDWADLANVTVQIASEQSRGWTPQQTAPEVFDQQQSIQPRAETASLVCVMCEYGKMPLMPIASNSCAHESGWQFIDGKFVPLWFEGDSTPVFVEDVLLNDENVDDDIESNFSSDDYDEN</sequence>
<dbReference type="EMBL" id="JAQQBS010001423">
    <property type="protein sequence ID" value="KAK0160284.1"/>
    <property type="molecule type" value="Genomic_DNA"/>
</dbReference>